<feature type="domain" description="Fatty acid hydroxylase" evidence="2">
    <location>
        <begin position="118"/>
        <end position="254"/>
    </location>
</feature>
<dbReference type="Pfam" id="PF04116">
    <property type="entry name" value="FA_hydroxylase"/>
    <property type="match status" value="1"/>
</dbReference>
<dbReference type="EMBL" id="CP002299">
    <property type="protein sequence ID" value="ADP83229.1"/>
    <property type="molecule type" value="Genomic_DNA"/>
</dbReference>
<dbReference type="InParanoid" id="E3J709"/>
<dbReference type="Proteomes" id="UP000002484">
    <property type="component" value="Chromosome"/>
</dbReference>
<reference evidence="3 4" key="1">
    <citation type="submission" date="2010-10" db="EMBL/GenBank/DDBJ databases">
        <title>Complete sequence of Frankia sp. EuI1c.</title>
        <authorList>
            <consortium name="US DOE Joint Genome Institute"/>
            <person name="Lucas S."/>
            <person name="Copeland A."/>
            <person name="Lapidus A."/>
            <person name="Cheng J.-F."/>
            <person name="Bruce D."/>
            <person name="Goodwin L."/>
            <person name="Pitluck S."/>
            <person name="Chertkov O."/>
            <person name="Detter J.C."/>
            <person name="Han C."/>
            <person name="Tapia R."/>
            <person name="Land M."/>
            <person name="Hauser L."/>
            <person name="Jeffries C."/>
            <person name="Kyrpides N."/>
            <person name="Ivanova N."/>
            <person name="Mikhailova N."/>
            <person name="Beauchemin N."/>
            <person name="Sen A."/>
            <person name="Sur S.A."/>
            <person name="Gtari M."/>
            <person name="Wall L."/>
            <person name="Tisa L."/>
            <person name="Woyke T."/>
        </authorList>
    </citation>
    <scope>NUCLEOTIDE SEQUENCE [LARGE SCALE GENOMIC DNA]</scope>
    <source>
        <strain evidence="4">DSM 45817 / CECT 9037 / EuI1c</strain>
    </source>
</reference>
<dbReference type="KEGG" id="fri:FraEuI1c_5241"/>
<dbReference type="InterPro" id="IPR006694">
    <property type="entry name" value="Fatty_acid_hydroxylase"/>
</dbReference>
<dbReference type="OrthoDB" id="9784228at2"/>
<dbReference type="AlphaFoldDB" id="E3J709"/>
<dbReference type="STRING" id="298654.FraEuI1c_5241"/>
<dbReference type="GO" id="GO:0016491">
    <property type="term" value="F:oxidoreductase activity"/>
    <property type="evidence" value="ECO:0007669"/>
    <property type="project" value="InterPro"/>
</dbReference>
<organism evidence="3 4">
    <name type="scientific">Pseudofrankia inefficax (strain DSM 45817 / CECT 9037 / DDB 130130 / EuI1c)</name>
    <name type="common">Frankia inefficax</name>
    <dbReference type="NCBI Taxonomy" id="298654"/>
    <lineage>
        <taxon>Bacteria</taxon>
        <taxon>Bacillati</taxon>
        <taxon>Actinomycetota</taxon>
        <taxon>Actinomycetes</taxon>
        <taxon>Frankiales</taxon>
        <taxon>Frankiaceae</taxon>
        <taxon>Pseudofrankia</taxon>
    </lineage>
</organism>
<gene>
    <name evidence="3" type="ordered locus">FraEuI1c_5241</name>
</gene>
<keyword evidence="4" id="KW-1185">Reference proteome</keyword>
<proteinExistence type="predicted"/>
<feature type="region of interest" description="Disordered" evidence="1">
    <location>
        <begin position="263"/>
        <end position="297"/>
    </location>
</feature>
<evidence type="ECO:0000256" key="1">
    <source>
        <dbReference type="SAM" id="MobiDB-lite"/>
    </source>
</evidence>
<name>E3J709_PSEI1</name>
<dbReference type="RefSeq" id="WP_013426347.1">
    <property type="nucleotide sequence ID" value="NC_014666.1"/>
</dbReference>
<sequence>MVNGFGPRSVARRLGPAGSLLVGTARLTKADDGPVASRARQLRAAARLRHRQLLQLIDPPGPHGRATEISTLSGAARRFLTHPRPPVLLGVVGTLAAARLTRGDFRRSDAAVALGLASAQPFVEWGIHRYVLHAAPTGRLGRAAYQSAGWGHAQHHEDPANLNSMFMRGQDVLGAGALALAAGTFGSPRVSTGMLCLGVAVLAYDWTHFLIHTRYQPTSELYRRIWRSHRLHHFRNERYWLGVTSPIADLVLRTNPAREDVPVSAGAAHPEIHPVQRRAGADPGGSARPAAGSPSPA</sequence>
<dbReference type="GO" id="GO:0005506">
    <property type="term" value="F:iron ion binding"/>
    <property type="evidence" value="ECO:0007669"/>
    <property type="project" value="InterPro"/>
</dbReference>
<evidence type="ECO:0000259" key="2">
    <source>
        <dbReference type="Pfam" id="PF04116"/>
    </source>
</evidence>
<accession>E3J709</accession>
<dbReference type="HOGENOM" id="CLU_034756_3_1_11"/>
<protein>
    <submittedName>
        <fullName evidence="3">Fatty acid hydroxylase</fullName>
    </submittedName>
</protein>
<evidence type="ECO:0000313" key="3">
    <source>
        <dbReference type="EMBL" id="ADP83229.1"/>
    </source>
</evidence>
<dbReference type="GO" id="GO:0008610">
    <property type="term" value="P:lipid biosynthetic process"/>
    <property type="evidence" value="ECO:0007669"/>
    <property type="project" value="InterPro"/>
</dbReference>
<dbReference type="eggNOG" id="COG3000">
    <property type="taxonomic scope" value="Bacteria"/>
</dbReference>
<evidence type="ECO:0000313" key="4">
    <source>
        <dbReference type="Proteomes" id="UP000002484"/>
    </source>
</evidence>
<feature type="compositionally biased region" description="Low complexity" evidence="1">
    <location>
        <begin position="284"/>
        <end position="297"/>
    </location>
</feature>